<name>A0A2B7WEA3_9EURO</name>
<organism evidence="2 3">
    <name type="scientific">Helicocarpus griseus UAMH5409</name>
    <dbReference type="NCBI Taxonomy" id="1447875"/>
    <lineage>
        <taxon>Eukaryota</taxon>
        <taxon>Fungi</taxon>
        <taxon>Dikarya</taxon>
        <taxon>Ascomycota</taxon>
        <taxon>Pezizomycotina</taxon>
        <taxon>Eurotiomycetes</taxon>
        <taxon>Eurotiomycetidae</taxon>
        <taxon>Onygenales</taxon>
        <taxon>Ajellomycetaceae</taxon>
        <taxon>Helicocarpus</taxon>
    </lineage>
</organism>
<evidence type="ECO:0000256" key="1">
    <source>
        <dbReference type="SAM" id="MobiDB-lite"/>
    </source>
</evidence>
<dbReference type="EMBL" id="PDNB01000519">
    <property type="protein sequence ID" value="PGG94929.1"/>
    <property type="molecule type" value="Genomic_DNA"/>
</dbReference>
<evidence type="ECO:0000313" key="3">
    <source>
        <dbReference type="Proteomes" id="UP000223968"/>
    </source>
</evidence>
<dbReference type="AlphaFoldDB" id="A0A2B7WEA3"/>
<gene>
    <name evidence="2" type="ORF">AJ79_10356</name>
</gene>
<evidence type="ECO:0000313" key="2">
    <source>
        <dbReference type="EMBL" id="PGG94929.1"/>
    </source>
</evidence>
<reference evidence="2 3" key="1">
    <citation type="submission" date="2017-10" db="EMBL/GenBank/DDBJ databases">
        <title>Comparative genomics in systemic dimorphic fungi from Ajellomycetaceae.</title>
        <authorList>
            <person name="Munoz J.F."/>
            <person name="Mcewen J.G."/>
            <person name="Clay O.K."/>
            <person name="Cuomo C.A."/>
        </authorList>
    </citation>
    <scope>NUCLEOTIDE SEQUENCE [LARGE SCALE GENOMIC DNA]</scope>
    <source>
        <strain evidence="2 3">UAMH5409</strain>
    </source>
</reference>
<comment type="caution">
    <text evidence="2">The sequence shown here is derived from an EMBL/GenBank/DDBJ whole genome shotgun (WGS) entry which is preliminary data.</text>
</comment>
<accession>A0A2B7WEA3</accession>
<protein>
    <submittedName>
        <fullName evidence="2">Uncharacterized protein</fullName>
    </submittedName>
</protein>
<dbReference type="Proteomes" id="UP000223968">
    <property type="component" value="Unassembled WGS sequence"/>
</dbReference>
<proteinExistence type="predicted"/>
<keyword evidence="3" id="KW-1185">Reference proteome</keyword>
<sequence>MKENQNQEKEKVKIENEKIMEKEEGPEVKRKRSFDGNDLEHQKQKIKLESVSEDALLEEL</sequence>
<feature type="region of interest" description="Disordered" evidence="1">
    <location>
        <begin position="1"/>
        <end position="45"/>
    </location>
</feature>